<dbReference type="GO" id="GO:0016740">
    <property type="term" value="F:transferase activity"/>
    <property type="evidence" value="ECO:0007669"/>
    <property type="project" value="UniProtKB-KW"/>
</dbReference>
<dbReference type="Pfam" id="PF13302">
    <property type="entry name" value="Acetyltransf_3"/>
    <property type="match status" value="1"/>
</dbReference>
<keyword evidence="3" id="KW-1185">Reference proteome</keyword>
<protein>
    <submittedName>
        <fullName evidence="2">GNAT family protein</fullName>
        <ecNumber evidence="2">2.-.-.-</ecNumber>
    </submittedName>
</protein>
<sequence>MFIHKIDEDLALKLPEMKDAERIFELTDSSREYLKEWLPWLDFTTKLEDTQDFIKTGRRNYAEGKTLNAAILFKGEIVGMGGFNNINQANKTAYIGYWLAPEYQGHGIMTRVAKAFTEYALNELKLNKVEIRAAVGNQKSRSIPERLGYVQEGTIRQAEWLYDHYVDHVVYGMLAEEWDKEKLQSVDALPTDC</sequence>
<dbReference type="InterPro" id="IPR000182">
    <property type="entry name" value="GNAT_dom"/>
</dbReference>
<dbReference type="Proteomes" id="UP001172142">
    <property type="component" value="Unassembled WGS sequence"/>
</dbReference>
<name>A0ABT8NE64_9BACL</name>
<evidence type="ECO:0000259" key="1">
    <source>
        <dbReference type="PROSITE" id="PS51186"/>
    </source>
</evidence>
<comment type="caution">
    <text evidence="2">The sequence shown here is derived from an EMBL/GenBank/DDBJ whole genome shotgun (WGS) entry which is preliminary data.</text>
</comment>
<dbReference type="RefSeq" id="WP_300991429.1">
    <property type="nucleotide sequence ID" value="NZ_CP129235.1"/>
</dbReference>
<dbReference type="PANTHER" id="PTHR43441">
    <property type="entry name" value="RIBOSOMAL-PROTEIN-SERINE ACETYLTRANSFERASE"/>
    <property type="match status" value="1"/>
</dbReference>
<dbReference type="InterPro" id="IPR016181">
    <property type="entry name" value="Acyl_CoA_acyltransferase"/>
</dbReference>
<accession>A0ABT8NE64</accession>
<dbReference type="PROSITE" id="PS51186">
    <property type="entry name" value="GNAT"/>
    <property type="match status" value="1"/>
</dbReference>
<dbReference type="PANTHER" id="PTHR43441:SF12">
    <property type="entry name" value="RIBOSOMAL N-ACETYLTRANSFERASE YDAF-RELATED"/>
    <property type="match status" value="1"/>
</dbReference>
<dbReference type="EC" id="2.-.-.-" evidence="2"/>
<dbReference type="Gene3D" id="3.40.630.30">
    <property type="match status" value="1"/>
</dbReference>
<organism evidence="2 3">
    <name type="scientific">Planococcus shenhongbingii</name>
    <dbReference type="NCBI Taxonomy" id="3058398"/>
    <lineage>
        <taxon>Bacteria</taxon>
        <taxon>Bacillati</taxon>
        <taxon>Bacillota</taxon>
        <taxon>Bacilli</taxon>
        <taxon>Bacillales</taxon>
        <taxon>Caryophanaceae</taxon>
        <taxon>Planococcus</taxon>
    </lineage>
</organism>
<dbReference type="CDD" id="cd04301">
    <property type="entry name" value="NAT_SF"/>
    <property type="match status" value="1"/>
</dbReference>
<evidence type="ECO:0000313" key="3">
    <source>
        <dbReference type="Proteomes" id="UP001172142"/>
    </source>
</evidence>
<proteinExistence type="predicted"/>
<dbReference type="EMBL" id="JAUJWU010000003">
    <property type="protein sequence ID" value="MDN7246181.1"/>
    <property type="molecule type" value="Genomic_DNA"/>
</dbReference>
<reference evidence="2 3" key="1">
    <citation type="submission" date="2023-07" db="EMBL/GenBank/DDBJ databases">
        <title>Novel species in genus Planococcus.</title>
        <authorList>
            <person name="Ning S."/>
        </authorList>
    </citation>
    <scope>NUCLEOTIDE SEQUENCE [LARGE SCALE GENOMIC DNA]</scope>
    <source>
        <strain evidence="2 3">N017</strain>
    </source>
</reference>
<dbReference type="InterPro" id="IPR051908">
    <property type="entry name" value="Ribosomal_N-acetyltransferase"/>
</dbReference>
<dbReference type="SUPFAM" id="SSF55729">
    <property type="entry name" value="Acyl-CoA N-acyltransferases (Nat)"/>
    <property type="match status" value="1"/>
</dbReference>
<feature type="domain" description="N-acetyltransferase" evidence="1">
    <location>
        <begin position="21"/>
        <end position="176"/>
    </location>
</feature>
<gene>
    <name evidence="2" type="ORF">QWY13_11860</name>
</gene>
<keyword evidence="2" id="KW-0808">Transferase</keyword>
<evidence type="ECO:0000313" key="2">
    <source>
        <dbReference type="EMBL" id="MDN7246181.1"/>
    </source>
</evidence>